<dbReference type="InterPro" id="IPR002925">
    <property type="entry name" value="Dienelactn_hydro"/>
</dbReference>
<dbReference type="PANTHER" id="PTHR46623">
    <property type="entry name" value="CARBOXYMETHYLENEBUTENOLIDASE-RELATED"/>
    <property type="match status" value="1"/>
</dbReference>
<dbReference type="GO" id="GO:0016787">
    <property type="term" value="F:hydrolase activity"/>
    <property type="evidence" value="ECO:0007669"/>
    <property type="project" value="UniProtKB-KW"/>
</dbReference>
<evidence type="ECO:0000313" key="2">
    <source>
        <dbReference type="EMBL" id="NML44837.1"/>
    </source>
</evidence>
<keyword evidence="3" id="KW-1185">Reference proteome</keyword>
<comment type="caution">
    <text evidence="2">The sequence shown here is derived from an EMBL/GenBank/DDBJ whole genome shotgun (WGS) entry which is preliminary data.</text>
</comment>
<dbReference type="PANTHER" id="PTHR46623:SF6">
    <property type="entry name" value="ALPHA_BETA-HYDROLASES SUPERFAMILY PROTEIN"/>
    <property type="match status" value="1"/>
</dbReference>
<organism evidence="2 3">
    <name type="scientific">Ramlibacter agri</name>
    <dbReference type="NCBI Taxonomy" id="2728837"/>
    <lineage>
        <taxon>Bacteria</taxon>
        <taxon>Pseudomonadati</taxon>
        <taxon>Pseudomonadota</taxon>
        <taxon>Betaproteobacteria</taxon>
        <taxon>Burkholderiales</taxon>
        <taxon>Comamonadaceae</taxon>
        <taxon>Ramlibacter</taxon>
    </lineage>
</organism>
<evidence type="ECO:0000313" key="3">
    <source>
        <dbReference type="Proteomes" id="UP000541185"/>
    </source>
</evidence>
<dbReference type="InterPro" id="IPR029058">
    <property type="entry name" value="AB_hydrolase_fold"/>
</dbReference>
<accession>A0A848H2Y0</accession>
<dbReference type="SUPFAM" id="SSF53474">
    <property type="entry name" value="alpha/beta-Hydrolases"/>
    <property type="match status" value="1"/>
</dbReference>
<dbReference type="Pfam" id="PF01738">
    <property type="entry name" value="DLH"/>
    <property type="match status" value="1"/>
</dbReference>
<dbReference type="Proteomes" id="UP000541185">
    <property type="component" value="Unassembled WGS sequence"/>
</dbReference>
<name>A0A848H2Y0_9BURK</name>
<reference evidence="2 3" key="1">
    <citation type="submission" date="2020-04" db="EMBL/GenBank/DDBJ databases">
        <title>Ramlibacter sp. G-1-2-2 isolated from soil.</title>
        <authorList>
            <person name="Dahal R.H."/>
        </authorList>
    </citation>
    <scope>NUCLEOTIDE SEQUENCE [LARGE SCALE GENOMIC DNA]</scope>
    <source>
        <strain evidence="2 3">G-1-2-2</strain>
    </source>
</reference>
<feature type="domain" description="Dienelactone hydrolase" evidence="1">
    <location>
        <begin position="20"/>
        <end position="231"/>
    </location>
</feature>
<dbReference type="InterPro" id="IPR051049">
    <property type="entry name" value="Dienelactone_hydrolase-like"/>
</dbReference>
<protein>
    <submittedName>
        <fullName evidence="2">Dienelactone hydrolase family protein</fullName>
    </submittedName>
</protein>
<sequence>MTAKIQTRWVAMKNSDTGYQGYLALPPAGKGPGIVLYQEIFGVNGHIRGVAEQYAQDGFVVLAPDMFWRGAQKVELGYEGADRERALELMKSLKPEEIQADVKAAVATLRALPEVAGQKVGAVGYCLGGRLAYFSAALTDVNAAVSYYGGGIQDNLQVVDKIKVPMQFHYAENDHAIPLEAVEKVKAAFGDRAEFFVYPGAQHGFNCWDRASYHPRSAALAHGRTLEFFAQNLYAQ</sequence>
<gene>
    <name evidence="2" type="ORF">HHL11_13855</name>
</gene>
<dbReference type="Gene3D" id="3.40.50.1820">
    <property type="entry name" value="alpha/beta hydrolase"/>
    <property type="match status" value="1"/>
</dbReference>
<dbReference type="AlphaFoldDB" id="A0A848H2Y0"/>
<proteinExistence type="predicted"/>
<dbReference type="EMBL" id="JABBFX010000001">
    <property type="protein sequence ID" value="NML44837.1"/>
    <property type="molecule type" value="Genomic_DNA"/>
</dbReference>
<evidence type="ECO:0000259" key="1">
    <source>
        <dbReference type="Pfam" id="PF01738"/>
    </source>
</evidence>
<keyword evidence="2" id="KW-0378">Hydrolase</keyword>